<feature type="domain" description="Tetrapyrrole biosynthesis glutamyl-tRNA reductase dimerisation" evidence="15">
    <location>
        <begin position="320"/>
        <end position="417"/>
    </location>
</feature>
<dbReference type="InterPro" id="IPR015896">
    <property type="entry name" value="4pyrrol_synth_GluRdtase_dimer"/>
</dbReference>
<evidence type="ECO:0000256" key="10">
    <source>
        <dbReference type="PIRSR" id="PIRSR000445-1"/>
    </source>
</evidence>
<dbReference type="CDD" id="cd05213">
    <property type="entry name" value="NAD_bind_Glutamyl_tRNA_reduct"/>
    <property type="match status" value="1"/>
</dbReference>
<keyword evidence="5 9" id="KW-0560">Oxidoreductase</keyword>
<keyword evidence="6 9" id="KW-0627">Porphyrin biosynthesis</keyword>
<feature type="domain" description="Glutamyl-tRNA reductase N-terminal" evidence="17">
    <location>
        <begin position="6"/>
        <end position="156"/>
    </location>
</feature>
<evidence type="ECO:0000259" key="16">
    <source>
        <dbReference type="Pfam" id="PF01488"/>
    </source>
</evidence>
<dbReference type="EC" id="1.2.1.70" evidence="3 9"/>
<dbReference type="NCBIfam" id="TIGR01035">
    <property type="entry name" value="hemA"/>
    <property type="match status" value="1"/>
</dbReference>
<keyword evidence="4 9" id="KW-0521">NADP</keyword>
<dbReference type="InterPro" id="IPR036291">
    <property type="entry name" value="NAD(P)-bd_dom_sf"/>
</dbReference>
<evidence type="ECO:0000259" key="15">
    <source>
        <dbReference type="Pfam" id="PF00745"/>
    </source>
</evidence>
<keyword evidence="19" id="KW-1185">Reference proteome</keyword>
<evidence type="ECO:0000256" key="6">
    <source>
        <dbReference type="ARBA" id="ARBA00023244"/>
    </source>
</evidence>
<sequence>MDIIVVGINHNNSPIEVREKVSFSKTDLDIAYNRLKEYDEIVESVIISTCNRSEIVSYVTKVDDGIKGLKAFYSGFFDIPMESMEDYFFIEESDKAVKHVYKLAVGLDSLILGEDQIIGQVRSSHMYALERGATGKVLNTLFRECITTAKKIKRETLISQNSLSISSIAVKFIENRFEDLRNKKVLVIGVGEMSRIAIENLLYKGVSEIYVTNRTVGHAIDLSNRYKEIKVVEFKKRYDLIGEVDIVISSTSAPHYVLKKERMEKYHNKERELCIVDIALPRDVDPEINNMEKIHVYELDELKKVALDNMEIRMEAAKNAMEIIIEEAVKFQNWYNCLPVFPVIDNLKKTTKEILDEEIDSLMYRLDGATDKDKALIKIVMNSLVKKIIKKPIHNLKMAGEDKQGELYAKVTNELFSMKEYSCKGKGESYGK</sequence>
<dbReference type="FunFam" id="3.30.460.30:FF:000001">
    <property type="entry name" value="Glutamyl-tRNA reductase"/>
    <property type="match status" value="1"/>
</dbReference>
<feature type="domain" description="Quinate/shikimate 5-dehydrogenase/glutamyl-tRNA reductase" evidence="16">
    <location>
        <begin position="174"/>
        <end position="305"/>
    </location>
</feature>
<feature type="binding site" evidence="9 11">
    <location>
        <position position="109"/>
    </location>
    <ligand>
        <name>substrate</name>
    </ligand>
</feature>
<organism evidence="18 19">
    <name type="scientific">Anaeromicrobium sediminis</name>
    <dbReference type="NCBI Taxonomy" id="1478221"/>
    <lineage>
        <taxon>Bacteria</taxon>
        <taxon>Bacillati</taxon>
        <taxon>Bacillota</taxon>
        <taxon>Clostridia</taxon>
        <taxon>Peptostreptococcales</taxon>
        <taxon>Thermotaleaceae</taxon>
        <taxon>Anaeromicrobium</taxon>
    </lineage>
</organism>
<feature type="binding site" evidence="9 11">
    <location>
        <begin position="49"/>
        <end position="52"/>
    </location>
    <ligand>
        <name>substrate</name>
    </ligand>
</feature>
<comment type="subunit">
    <text evidence="9">Homodimer.</text>
</comment>
<accession>A0A267MMG4</accession>
<evidence type="ECO:0000256" key="14">
    <source>
        <dbReference type="RuleBase" id="RU000584"/>
    </source>
</evidence>
<protein>
    <recommendedName>
        <fullName evidence="8 9">Glutamyl-tRNA reductase</fullName>
        <shortName evidence="9">GluTR</shortName>
        <ecNumber evidence="3 9">1.2.1.70</ecNumber>
    </recommendedName>
</protein>
<dbReference type="HAMAP" id="MF_00087">
    <property type="entry name" value="Glu_tRNA_reductase"/>
    <property type="match status" value="1"/>
</dbReference>
<evidence type="ECO:0000313" key="19">
    <source>
        <dbReference type="Proteomes" id="UP000216024"/>
    </source>
</evidence>
<dbReference type="InterPro" id="IPR036453">
    <property type="entry name" value="GluRdtase_dimer_dom_sf"/>
</dbReference>
<dbReference type="Proteomes" id="UP000216024">
    <property type="component" value="Unassembled WGS sequence"/>
</dbReference>
<dbReference type="SUPFAM" id="SSF69742">
    <property type="entry name" value="Glutamyl tRNA-reductase catalytic, N-terminal domain"/>
    <property type="match status" value="1"/>
</dbReference>
<dbReference type="GO" id="GO:0008883">
    <property type="term" value="F:glutamyl-tRNA reductase activity"/>
    <property type="evidence" value="ECO:0007669"/>
    <property type="project" value="UniProtKB-UniRule"/>
</dbReference>
<dbReference type="PANTHER" id="PTHR43013:SF1">
    <property type="entry name" value="GLUTAMYL-TRNA REDUCTASE"/>
    <property type="match status" value="1"/>
</dbReference>
<feature type="binding site" evidence="9 11">
    <location>
        <begin position="114"/>
        <end position="116"/>
    </location>
    <ligand>
        <name>substrate</name>
    </ligand>
</feature>
<dbReference type="InterPro" id="IPR006151">
    <property type="entry name" value="Shikm_DH/Glu-tRNA_Rdtase"/>
</dbReference>
<dbReference type="Gene3D" id="3.40.50.720">
    <property type="entry name" value="NAD(P)-binding Rossmann-like Domain"/>
    <property type="match status" value="1"/>
</dbReference>
<evidence type="ECO:0000256" key="7">
    <source>
        <dbReference type="ARBA" id="ARBA00047464"/>
    </source>
</evidence>
<evidence type="ECO:0000256" key="11">
    <source>
        <dbReference type="PIRSR" id="PIRSR000445-2"/>
    </source>
</evidence>
<comment type="domain">
    <text evidence="9">Possesses an unusual extended V-shaped dimeric structure with each monomer consisting of three distinct domains arranged along a curved 'spinal' alpha-helix. The N-terminal catalytic domain specifically recognizes the glutamate moiety of the substrate. The second domain is the NADPH-binding domain, and the third C-terminal domain is responsible for dimerization.</text>
</comment>
<dbReference type="InterPro" id="IPR036343">
    <property type="entry name" value="GluRdtase_N_sf"/>
</dbReference>
<evidence type="ECO:0000256" key="9">
    <source>
        <dbReference type="HAMAP-Rule" id="MF_00087"/>
    </source>
</evidence>
<gene>
    <name evidence="9" type="primary">hemA</name>
    <name evidence="18" type="ORF">CCE28_04365</name>
</gene>
<dbReference type="Pfam" id="PF01488">
    <property type="entry name" value="Shikimate_DH"/>
    <property type="match status" value="1"/>
</dbReference>
<feature type="binding site" evidence="9 12">
    <location>
        <begin position="189"/>
        <end position="194"/>
    </location>
    <ligand>
        <name>NADP(+)</name>
        <dbReference type="ChEBI" id="CHEBI:58349"/>
    </ligand>
</feature>
<proteinExistence type="inferred from homology"/>
<dbReference type="RefSeq" id="WP_095131329.1">
    <property type="nucleotide sequence ID" value="NZ_NIBG01000002.1"/>
</dbReference>
<dbReference type="PANTHER" id="PTHR43013">
    <property type="entry name" value="GLUTAMYL-TRNA REDUCTASE"/>
    <property type="match status" value="1"/>
</dbReference>
<evidence type="ECO:0000256" key="12">
    <source>
        <dbReference type="PIRSR" id="PIRSR000445-3"/>
    </source>
</evidence>
<reference evidence="18 19" key="1">
    <citation type="submission" date="2017-06" db="EMBL/GenBank/DDBJ databases">
        <title>Draft genome sequence of anaerobic fermentative bacterium Anaeromicrobium sediminis DY2726D isolated from West Pacific Ocean sediments.</title>
        <authorList>
            <person name="Zeng X."/>
        </authorList>
    </citation>
    <scope>NUCLEOTIDE SEQUENCE [LARGE SCALE GENOMIC DNA]</scope>
    <source>
        <strain evidence="18 19">DY2726D</strain>
    </source>
</reference>
<dbReference type="GO" id="GO:0050661">
    <property type="term" value="F:NADP binding"/>
    <property type="evidence" value="ECO:0007669"/>
    <property type="project" value="InterPro"/>
</dbReference>
<comment type="similarity">
    <text evidence="2 9 14">Belongs to the glutamyl-tRNA reductase family.</text>
</comment>
<dbReference type="EMBL" id="NIBG01000002">
    <property type="protein sequence ID" value="PAB60779.1"/>
    <property type="molecule type" value="Genomic_DNA"/>
</dbReference>
<dbReference type="AlphaFoldDB" id="A0A267MMG4"/>
<dbReference type="OrthoDB" id="110209at2"/>
<comment type="function">
    <text evidence="9">Catalyzes the NADPH-dependent reduction of glutamyl-tRNA(Glu) to glutamate 1-semialdehyde (GSA).</text>
</comment>
<dbReference type="GO" id="GO:0019353">
    <property type="term" value="P:protoporphyrinogen IX biosynthetic process from glutamate"/>
    <property type="evidence" value="ECO:0007669"/>
    <property type="project" value="TreeGrafter"/>
</dbReference>
<dbReference type="FunFam" id="3.40.50.720:FF:000031">
    <property type="entry name" value="Glutamyl-tRNA reductase"/>
    <property type="match status" value="1"/>
</dbReference>
<evidence type="ECO:0000256" key="4">
    <source>
        <dbReference type="ARBA" id="ARBA00022857"/>
    </source>
</evidence>
<dbReference type="InterPro" id="IPR015895">
    <property type="entry name" value="4pyrrol_synth_GluRdtase_N"/>
</dbReference>
<evidence type="ECO:0000256" key="1">
    <source>
        <dbReference type="ARBA" id="ARBA00005059"/>
    </source>
</evidence>
<evidence type="ECO:0000256" key="2">
    <source>
        <dbReference type="ARBA" id="ARBA00005916"/>
    </source>
</evidence>
<name>A0A267MMG4_9FIRM</name>
<dbReference type="Pfam" id="PF00745">
    <property type="entry name" value="GlutR_dimer"/>
    <property type="match status" value="1"/>
</dbReference>
<evidence type="ECO:0000313" key="18">
    <source>
        <dbReference type="EMBL" id="PAB60779.1"/>
    </source>
</evidence>
<comment type="miscellaneous">
    <text evidence="9">During catalysis, the active site Cys acts as a nucleophile attacking the alpha-carbonyl group of tRNA-bound glutamate with the formation of a thioester intermediate between enzyme and glutamate, and the concomitant release of tRNA(Glu). The thioester intermediate is finally reduced by direct hydride transfer from NADPH, to form the product GSA.</text>
</comment>
<feature type="site" description="Important for activity" evidence="9 13">
    <location>
        <position position="99"/>
    </location>
</feature>
<comment type="pathway">
    <text evidence="1 9 14">Porphyrin-containing compound metabolism; protoporphyrin-IX biosynthesis; 5-aminolevulinate from L-glutamyl-tRNA(Glu): step 1/2.</text>
</comment>
<dbReference type="SUPFAM" id="SSF51735">
    <property type="entry name" value="NAD(P)-binding Rossmann-fold domains"/>
    <property type="match status" value="1"/>
</dbReference>
<dbReference type="PIRSF" id="PIRSF000445">
    <property type="entry name" value="4pyrrol_synth_GluRdtase"/>
    <property type="match status" value="1"/>
</dbReference>
<evidence type="ECO:0000256" key="3">
    <source>
        <dbReference type="ARBA" id="ARBA00012970"/>
    </source>
</evidence>
<comment type="caution">
    <text evidence="18">The sequence shown here is derived from an EMBL/GenBank/DDBJ whole genome shotgun (WGS) entry which is preliminary data.</text>
</comment>
<evidence type="ECO:0000259" key="17">
    <source>
        <dbReference type="Pfam" id="PF05201"/>
    </source>
</evidence>
<dbReference type="InterPro" id="IPR000343">
    <property type="entry name" value="4pyrrol_synth_GluRdtase"/>
</dbReference>
<feature type="binding site" evidence="9 11">
    <location>
        <position position="120"/>
    </location>
    <ligand>
        <name>substrate</name>
    </ligand>
</feature>
<evidence type="ECO:0000256" key="13">
    <source>
        <dbReference type="PIRSR" id="PIRSR000445-4"/>
    </source>
</evidence>
<evidence type="ECO:0000256" key="5">
    <source>
        <dbReference type="ARBA" id="ARBA00023002"/>
    </source>
</evidence>
<dbReference type="Gene3D" id="3.30.460.30">
    <property type="entry name" value="Glutamyl-tRNA reductase, N-terminal domain"/>
    <property type="match status" value="1"/>
</dbReference>
<feature type="active site" description="Nucleophile" evidence="9 10">
    <location>
        <position position="50"/>
    </location>
</feature>
<comment type="catalytic activity">
    <reaction evidence="7 9 14">
        <text>(S)-4-amino-5-oxopentanoate + tRNA(Glu) + NADP(+) = L-glutamyl-tRNA(Glu) + NADPH + H(+)</text>
        <dbReference type="Rhea" id="RHEA:12344"/>
        <dbReference type="Rhea" id="RHEA-COMP:9663"/>
        <dbReference type="Rhea" id="RHEA-COMP:9680"/>
        <dbReference type="ChEBI" id="CHEBI:15378"/>
        <dbReference type="ChEBI" id="CHEBI:57501"/>
        <dbReference type="ChEBI" id="CHEBI:57783"/>
        <dbReference type="ChEBI" id="CHEBI:58349"/>
        <dbReference type="ChEBI" id="CHEBI:78442"/>
        <dbReference type="ChEBI" id="CHEBI:78520"/>
        <dbReference type="EC" id="1.2.1.70"/>
    </reaction>
</comment>
<dbReference type="UniPathway" id="UPA00251">
    <property type="reaction ID" value="UER00316"/>
</dbReference>
<evidence type="ECO:0000256" key="8">
    <source>
        <dbReference type="ARBA" id="ARBA00068659"/>
    </source>
</evidence>
<dbReference type="Pfam" id="PF05201">
    <property type="entry name" value="GlutR_N"/>
    <property type="match status" value="1"/>
</dbReference>
<dbReference type="SUPFAM" id="SSF69075">
    <property type="entry name" value="Glutamyl tRNA-reductase dimerization domain"/>
    <property type="match status" value="1"/>
</dbReference>